<dbReference type="Pfam" id="PF13930">
    <property type="entry name" value="Endonuclea_NS_2"/>
    <property type="match status" value="1"/>
</dbReference>
<dbReference type="Gene3D" id="3.40.570.10">
    <property type="entry name" value="Extracellular Endonuclease, subunit A"/>
    <property type="match status" value="1"/>
</dbReference>
<dbReference type="InterPro" id="IPR044927">
    <property type="entry name" value="Endonuclea_NS_2"/>
</dbReference>
<sequence length="381" mass="40649">MHAHDPKRRSESERRDHGRSTAQRQSAPPDPRSLAALQRSIGNAAVVRLLGRQLEPEEAPVQRSTVHQVLRSPGRPLADGVRTEMEARLGADFSSVRLHDGPAAARSAAEMSARAYTSGEHVVIGHGGGDKHTLAHELTHVIQQRSGPVSGTDHGDGLSVSDPGDRFERAAEANAVRALSGPVPEAAVQRAAAHSPSAAPELPVQRAFAGAPYVNYGGVNGNGVGTTMHAELWPGQLGKGSAPQEQPSWWPKGGATGTWFQNFMVQGHLLNHNVGGPGVMKNMTPITASANSAHHAKVEKSVKDEVLNKGHVVEYDVKADYSTHPAAKDFKTGDANVDADIDANYAAKLAGKIHAEYTIYDTNGNELRGDAWEIENNRLKN</sequence>
<dbReference type="RefSeq" id="WP_047121417.1">
    <property type="nucleotide sequence ID" value="NZ_AZSD01000071.1"/>
</dbReference>
<evidence type="ECO:0000313" key="5">
    <source>
        <dbReference type="Proteomes" id="UP000035016"/>
    </source>
</evidence>
<dbReference type="KEGG" id="sle:sle_00830"/>
<organism evidence="4 5">
    <name type="scientific">Streptomyces leeuwenhoekii</name>
    <dbReference type="NCBI Taxonomy" id="1437453"/>
    <lineage>
        <taxon>Bacteria</taxon>
        <taxon>Bacillati</taxon>
        <taxon>Actinomycetota</taxon>
        <taxon>Actinomycetes</taxon>
        <taxon>Kitasatosporales</taxon>
        <taxon>Streptomycetaceae</taxon>
        <taxon>Streptomyces</taxon>
    </lineage>
</organism>
<dbReference type="Pfam" id="PF13699">
    <property type="entry name" value="eCIS_core"/>
    <property type="match status" value="1"/>
</dbReference>
<dbReference type="Proteomes" id="UP000035016">
    <property type="component" value="Chromosome Chromosome"/>
</dbReference>
<protein>
    <submittedName>
        <fullName evidence="4">Uncharacterized protein</fullName>
    </submittedName>
</protein>
<feature type="region of interest" description="Disordered" evidence="1">
    <location>
        <begin position="57"/>
        <end position="77"/>
    </location>
</feature>
<gene>
    <name evidence="4" type="primary">sle_00830</name>
</gene>
<dbReference type="InterPro" id="IPR025295">
    <property type="entry name" value="eCIS_core_dom"/>
</dbReference>
<feature type="compositionally biased region" description="Basic and acidic residues" evidence="1">
    <location>
        <begin position="8"/>
        <end position="19"/>
    </location>
</feature>
<evidence type="ECO:0000259" key="2">
    <source>
        <dbReference type="Pfam" id="PF13699"/>
    </source>
</evidence>
<proteinExistence type="predicted"/>
<feature type="domain" description="eCIS core" evidence="2">
    <location>
        <begin position="76"/>
        <end position="147"/>
    </location>
</feature>
<reference evidence="4 5" key="1">
    <citation type="submission" date="2015-02" db="EMBL/GenBank/DDBJ databases">
        <authorList>
            <person name="Gomez-Escribano P.J."/>
        </authorList>
    </citation>
    <scope>NUCLEOTIDE SEQUENCE [LARGE SCALE GENOMIC DNA]</scope>
    <source>
        <strain evidence="5">C34 (DSM 42122 / NRRL B-24963)</strain>
    </source>
</reference>
<evidence type="ECO:0000256" key="1">
    <source>
        <dbReference type="SAM" id="MobiDB-lite"/>
    </source>
</evidence>
<dbReference type="InterPro" id="IPR044929">
    <property type="entry name" value="DNA/RNA_non-sp_Endonuclease_sf"/>
</dbReference>
<feature type="domain" description="Type VII secretion system protein EssD-like" evidence="3">
    <location>
        <begin position="266"/>
        <end position="323"/>
    </location>
</feature>
<dbReference type="AlphaFoldDB" id="A0A0F7VLF7"/>
<accession>A0A0F7VLF7</accession>
<evidence type="ECO:0000313" key="4">
    <source>
        <dbReference type="EMBL" id="CQR59545.1"/>
    </source>
</evidence>
<dbReference type="EMBL" id="LN831790">
    <property type="protein sequence ID" value="CQR59545.1"/>
    <property type="molecule type" value="Genomic_DNA"/>
</dbReference>
<evidence type="ECO:0000259" key="3">
    <source>
        <dbReference type="Pfam" id="PF13930"/>
    </source>
</evidence>
<feature type="region of interest" description="Disordered" evidence="1">
    <location>
        <begin position="1"/>
        <end position="33"/>
    </location>
</feature>
<name>A0A0F7VLF7_STRLW</name>